<reference evidence="4" key="1">
    <citation type="submission" date="2019-06" db="EMBL/GenBank/DDBJ databases">
        <title>Gordonia isolated from sludge of a wastewater treatment plant.</title>
        <authorList>
            <person name="Tamura T."/>
            <person name="Aoyama K."/>
            <person name="Kang Y."/>
            <person name="Saito S."/>
            <person name="Akiyama N."/>
            <person name="Yazawa K."/>
            <person name="Gonoi T."/>
            <person name="Mikami Y."/>
        </authorList>
    </citation>
    <scope>NUCLEOTIDE SEQUENCE [LARGE SCALE GENOMIC DNA]</scope>
    <source>
        <strain evidence="4">NBRC 107696</strain>
    </source>
</reference>
<keyword evidence="2" id="KW-0732">Signal</keyword>
<comment type="caution">
    <text evidence="3">The sequence shown here is derived from an EMBL/GenBank/DDBJ whole genome shotgun (WGS) entry which is preliminary data.</text>
</comment>
<evidence type="ECO:0000256" key="2">
    <source>
        <dbReference type="SAM" id="SignalP"/>
    </source>
</evidence>
<feature type="signal peptide" evidence="2">
    <location>
        <begin position="1"/>
        <end position="26"/>
    </location>
</feature>
<proteinExistence type="predicted"/>
<organism evidence="3 4">
    <name type="scientific">Gordonia spumicola</name>
    <dbReference type="NCBI Taxonomy" id="589161"/>
    <lineage>
        <taxon>Bacteria</taxon>
        <taxon>Bacillati</taxon>
        <taxon>Actinomycetota</taxon>
        <taxon>Actinomycetes</taxon>
        <taxon>Mycobacteriales</taxon>
        <taxon>Gordoniaceae</taxon>
        <taxon>Gordonia</taxon>
    </lineage>
</organism>
<dbReference type="AlphaFoldDB" id="A0A7I9VBH7"/>
<gene>
    <name evidence="3" type="ORF">nbrc107696_28260</name>
</gene>
<feature type="region of interest" description="Disordered" evidence="1">
    <location>
        <begin position="27"/>
        <end position="49"/>
    </location>
</feature>
<evidence type="ECO:0000256" key="1">
    <source>
        <dbReference type="SAM" id="MobiDB-lite"/>
    </source>
</evidence>
<name>A0A7I9VBH7_9ACTN</name>
<dbReference type="Proteomes" id="UP000444960">
    <property type="component" value="Unassembled WGS sequence"/>
</dbReference>
<feature type="compositionally biased region" description="Low complexity" evidence="1">
    <location>
        <begin position="28"/>
        <end position="41"/>
    </location>
</feature>
<accession>A0A7I9VBH7</accession>
<feature type="chain" id="PRO_5029894039" description="DUF732 domain-containing protein" evidence="2">
    <location>
        <begin position="27"/>
        <end position="143"/>
    </location>
</feature>
<dbReference type="OrthoDB" id="4578557at2"/>
<keyword evidence="4" id="KW-1185">Reference proteome</keyword>
<evidence type="ECO:0000313" key="4">
    <source>
        <dbReference type="Proteomes" id="UP000444960"/>
    </source>
</evidence>
<dbReference type="EMBL" id="BJOV01000005">
    <property type="protein sequence ID" value="GEE02380.1"/>
    <property type="molecule type" value="Genomic_DNA"/>
</dbReference>
<dbReference type="RefSeq" id="WP_161896056.1">
    <property type="nucleotide sequence ID" value="NZ_BJOV01000005.1"/>
</dbReference>
<evidence type="ECO:0000313" key="3">
    <source>
        <dbReference type="EMBL" id="GEE02380.1"/>
    </source>
</evidence>
<evidence type="ECO:0008006" key="5">
    <source>
        <dbReference type="Google" id="ProtNLM"/>
    </source>
</evidence>
<protein>
    <recommendedName>
        <fullName evidence="5">DUF732 domain-containing protein</fullName>
    </recommendedName>
</protein>
<sequence length="143" mass="14835">MRASHLLSAAIVAGAATLVVAPIAHANPSTTQSTSPSTAPSDADKVEPSIPLQVPEGAFGYIATRGATKWLADRDLPSLIKSLPVPPSFRESNNGMASIIKAELTAAEETPGACVQIIITPAPKQGGLFTYGFFAVEKQYCPS</sequence>